<sequence>MTTSELVRTPYDRRVQLVQDTITSRSKLTDDAAKELAVHVLHALDSIPERMR</sequence>
<name>A0A7I7RZ28_9MYCO</name>
<protein>
    <submittedName>
        <fullName evidence="1">Uncharacterized protein</fullName>
    </submittedName>
</protein>
<keyword evidence="2" id="KW-1185">Reference proteome</keyword>
<dbReference type="EMBL" id="AP022593">
    <property type="protein sequence ID" value="BBY49441.1"/>
    <property type="molecule type" value="Genomic_DNA"/>
</dbReference>
<dbReference type="KEGG" id="marz:MARA_29090"/>
<accession>A0A7I7RZ28</accession>
<dbReference type="InterPro" id="IPR046274">
    <property type="entry name" value="DUF6307"/>
</dbReference>
<gene>
    <name evidence="1" type="ORF">MARA_29090</name>
</gene>
<geneLocation type="plasmid" evidence="2">
    <name>pjcm18538 dna</name>
</geneLocation>
<dbReference type="RefSeq" id="WP_170314467.1">
    <property type="nucleotide sequence ID" value="NZ_AP022593.1"/>
</dbReference>
<dbReference type="AlphaFoldDB" id="A0A7I7RZ28"/>
<dbReference type="Pfam" id="PF19826">
    <property type="entry name" value="DUF6307"/>
    <property type="match status" value="1"/>
</dbReference>
<organism evidence="1 2">
    <name type="scientific">Mycolicibacterium arabiense</name>
    <dbReference type="NCBI Taxonomy" id="1286181"/>
    <lineage>
        <taxon>Bacteria</taxon>
        <taxon>Bacillati</taxon>
        <taxon>Actinomycetota</taxon>
        <taxon>Actinomycetes</taxon>
        <taxon>Mycobacteriales</taxon>
        <taxon>Mycobacteriaceae</taxon>
        <taxon>Mycolicibacterium</taxon>
    </lineage>
</organism>
<dbReference type="Proteomes" id="UP000467428">
    <property type="component" value="Chromosome"/>
</dbReference>
<reference evidence="1 2" key="1">
    <citation type="journal article" date="2019" name="Emerg. Microbes Infect.">
        <title>Comprehensive subspecies identification of 175 nontuberculous mycobacteria species based on 7547 genomic profiles.</title>
        <authorList>
            <person name="Matsumoto Y."/>
            <person name="Kinjo T."/>
            <person name="Motooka D."/>
            <person name="Nabeya D."/>
            <person name="Jung N."/>
            <person name="Uechi K."/>
            <person name="Horii T."/>
            <person name="Iida T."/>
            <person name="Fujita J."/>
            <person name="Nakamura S."/>
        </authorList>
    </citation>
    <scope>NUCLEOTIDE SEQUENCE [LARGE SCALE GENOMIC DNA]</scope>
    <source>
        <strain evidence="1 2">JCM 18538</strain>
    </source>
</reference>
<proteinExistence type="predicted"/>
<evidence type="ECO:0000313" key="1">
    <source>
        <dbReference type="EMBL" id="BBY49441.1"/>
    </source>
</evidence>
<evidence type="ECO:0000313" key="2">
    <source>
        <dbReference type="Proteomes" id="UP000467428"/>
    </source>
</evidence>